<feature type="repeat" description="TPR" evidence="13">
    <location>
        <begin position="432"/>
        <end position="465"/>
    </location>
</feature>
<dbReference type="AlphaFoldDB" id="A0A2G8K987"/>
<feature type="transmembrane region" description="Helical" evidence="14">
    <location>
        <begin position="255"/>
        <end position="275"/>
    </location>
</feature>
<comment type="pathway">
    <text evidence="3">Protein modification; protein glycosylation.</text>
</comment>
<dbReference type="GO" id="GO:0004169">
    <property type="term" value="F:dolichyl-phosphate-mannose-protein mannosyltransferase activity"/>
    <property type="evidence" value="ECO:0007669"/>
    <property type="project" value="UniProtKB-EC"/>
</dbReference>
<gene>
    <name evidence="16" type="ORF">BSL78_18604</name>
</gene>
<evidence type="ECO:0000256" key="7">
    <source>
        <dbReference type="ARBA" id="ARBA00022692"/>
    </source>
</evidence>
<feature type="repeat" description="TPR" evidence="13">
    <location>
        <begin position="466"/>
        <end position="499"/>
    </location>
</feature>
<name>A0A2G8K987_STIJA</name>
<reference evidence="16 17" key="1">
    <citation type="journal article" date="2017" name="PLoS Biol.">
        <title>The sea cucumber genome provides insights into morphological evolution and visceral regeneration.</title>
        <authorList>
            <person name="Zhang X."/>
            <person name="Sun L."/>
            <person name="Yuan J."/>
            <person name="Sun Y."/>
            <person name="Gao Y."/>
            <person name="Zhang L."/>
            <person name="Li S."/>
            <person name="Dai H."/>
            <person name="Hamel J.F."/>
            <person name="Liu C."/>
            <person name="Yu Y."/>
            <person name="Liu S."/>
            <person name="Lin W."/>
            <person name="Guo K."/>
            <person name="Jin S."/>
            <person name="Xu P."/>
            <person name="Storey K.B."/>
            <person name="Huan P."/>
            <person name="Zhang T."/>
            <person name="Zhou Y."/>
            <person name="Zhang J."/>
            <person name="Lin C."/>
            <person name="Li X."/>
            <person name="Xing L."/>
            <person name="Huo D."/>
            <person name="Sun M."/>
            <person name="Wang L."/>
            <person name="Mercier A."/>
            <person name="Li F."/>
            <person name="Yang H."/>
            <person name="Xiang J."/>
        </authorList>
    </citation>
    <scope>NUCLEOTIDE SEQUENCE [LARGE SCALE GENOMIC DNA]</scope>
    <source>
        <strain evidence="16">Shaxun</strain>
        <tissue evidence="16">Muscle</tissue>
    </source>
</reference>
<feature type="domain" description="DUF1736" evidence="15">
    <location>
        <begin position="163"/>
        <end position="234"/>
    </location>
</feature>
<dbReference type="GO" id="GO:0005783">
    <property type="term" value="C:endoplasmic reticulum"/>
    <property type="evidence" value="ECO:0007669"/>
    <property type="project" value="UniProtKB-SubCell"/>
</dbReference>
<dbReference type="PANTHER" id="PTHR44395">
    <property type="match status" value="1"/>
</dbReference>
<evidence type="ECO:0000256" key="13">
    <source>
        <dbReference type="PROSITE-ProRule" id="PRU00339"/>
    </source>
</evidence>
<feature type="transmembrane region" description="Helical" evidence="14">
    <location>
        <begin position="135"/>
        <end position="160"/>
    </location>
</feature>
<dbReference type="EMBL" id="MRZV01000771">
    <property type="protein sequence ID" value="PIK44540.1"/>
    <property type="molecule type" value="Genomic_DNA"/>
</dbReference>
<comment type="subcellular location">
    <subcellularLocation>
        <location evidence="2">Endoplasmic reticulum</location>
    </subcellularLocation>
    <subcellularLocation>
        <location evidence="1">Membrane</location>
        <topology evidence="1">Multi-pass membrane protein</topology>
    </subcellularLocation>
</comment>
<keyword evidence="12 14" id="KW-0472">Membrane</keyword>
<comment type="caution">
    <text evidence="16">The sequence shown here is derived from an EMBL/GenBank/DDBJ whole genome shotgun (WGS) entry which is preliminary data.</text>
</comment>
<sequence length="696" mass="79564">MMLHWILSLLILLVFQMFLSEWLSFILAVLFMVHPVHTEAVTGVVGRAEVLSAIFVLLALKCYEKGSGYRKITEWKYIHLTILMVVIATLCKEQGIAAVPICCAYEVLWLQRVTLWEGLHLAKMIFSKPRQLPSWFITSLIRMLFLLFTTVGLMALRILVMGAELPHFTAFDNPPASAPTPVRQLTQWYLLPLNAWILLYPFPLLCDYSMGTIPLIKSFADPRNLATMNFITVLSLLTGFALTGNTRTSRQACMALAFMAFPFLPASNLLFPVGFVIAERILYVPSLGFSMLVVIGLRRLLIHDRFKKLIYGALIITVALHAAKTARRNIDWKSEKSLFMAGLQITTMNAKIWNNVGHSYEREQRPEIALHFFKQASVDAHASEGSREDEAIDPKFLSIYVSMAAILRKNESRYPDALELYKKAIRMWNEYEDAYLNLGDLLVQMNQTDQAEQVFRKLLEFSPRSANGLYNMGVVEVRRKNNEGALSWFRQCLHFHPKHAMALYSLALIEDGKDGAYNPESLDRLLQVAEVEKHNYKIMTRIGLTYKKLGDLVNAEKYLNQAVQLNDTFGTALFNLGHIYRQQKEYERALQTLESFIKINRNHLNAWLLLGDIYVTHKGDYDAAWNAFEEAGRVEPGNVQVAHNFCVIMVKRQQYMKAKECLEELANQTDEEFVTVNLNKLNELIEKKQAEGDPLT</sequence>
<keyword evidence="17" id="KW-1185">Reference proteome</keyword>
<keyword evidence="9 13" id="KW-0802">TPR repeat</keyword>
<comment type="similarity">
    <text evidence="4">Belongs to the TMTC family.</text>
</comment>
<dbReference type="PROSITE" id="PS50293">
    <property type="entry name" value="TPR_REGION"/>
    <property type="match status" value="1"/>
</dbReference>
<dbReference type="EC" id="2.4.1.109" evidence="5"/>
<feature type="transmembrane region" description="Helical" evidence="14">
    <location>
        <begin position="225"/>
        <end position="243"/>
    </location>
</feature>
<feature type="transmembrane region" description="Helical" evidence="14">
    <location>
        <begin position="44"/>
        <end position="63"/>
    </location>
</feature>
<keyword evidence="6" id="KW-0808">Transferase</keyword>
<evidence type="ECO:0000256" key="8">
    <source>
        <dbReference type="ARBA" id="ARBA00022737"/>
    </source>
</evidence>
<organism evidence="16 17">
    <name type="scientific">Stichopus japonicus</name>
    <name type="common">Sea cucumber</name>
    <dbReference type="NCBI Taxonomy" id="307972"/>
    <lineage>
        <taxon>Eukaryota</taxon>
        <taxon>Metazoa</taxon>
        <taxon>Echinodermata</taxon>
        <taxon>Eleutherozoa</taxon>
        <taxon>Echinozoa</taxon>
        <taxon>Holothuroidea</taxon>
        <taxon>Aspidochirotacea</taxon>
        <taxon>Aspidochirotida</taxon>
        <taxon>Stichopodidae</taxon>
        <taxon>Apostichopus</taxon>
    </lineage>
</organism>
<dbReference type="PANTHER" id="PTHR44395:SF1">
    <property type="entry name" value="PROTEIN O-MANNOSYL-TRANSFERASE TMTC3"/>
    <property type="match status" value="1"/>
</dbReference>
<evidence type="ECO:0000256" key="6">
    <source>
        <dbReference type="ARBA" id="ARBA00022679"/>
    </source>
</evidence>
<proteinExistence type="inferred from homology"/>
<dbReference type="STRING" id="307972.A0A2G8K987"/>
<evidence type="ECO:0000256" key="9">
    <source>
        <dbReference type="ARBA" id="ARBA00022803"/>
    </source>
</evidence>
<evidence type="ECO:0000256" key="10">
    <source>
        <dbReference type="ARBA" id="ARBA00022824"/>
    </source>
</evidence>
<dbReference type="GO" id="GO:0016020">
    <property type="term" value="C:membrane"/>
    <property type="evidence" value="ECO:0007669"/>
    <property type="project" value="UniProtKB-SubCell"/>
</dbReference>
<protein>
    <recommendedName>
        <fullName evidence="5">dolichyl-phosphate-mannose--protein mannosyltransferase</fullName>
        <ecNumber evidence="5">2.4.1.109</ecNumber>
    </recommendedName>
</protein>
<evidence type="ECO:0000313" key="17">
    <source>
        <dbReference type="Proteomes" id="UP000230750"/>
    </source>
</evidence>
<keyword evidence="7 14" id="KW-0812">Transmembrane</keyword>
<dbReference type="SMART" id="SM00028">
    <property type="entry name" value="TPR"/>
    <property type="match status" value="7"/>
</dbReference>
<keyword evidence="8" id="KW-0677">Repeat</keyword>
<feature type="transmembrane region" description="Helical" evidence="14">
    <location>
        <begin position="309"/>
        <end position="326"/>
    </location>
</feature>
<evidence type="ECO:0000256" key="3">
    <source>
        <dbReference type="ARBA" id="ARBA00004922"/>
    </source>
</evidence>
<feature type="transmembrane region" description="Helical" evidence="14">
    <location>
        <begin position="281"/>
        <end position="297"/>
    </location>
</feature>
<dbReference type="Pfam" id="PF12895">
    <property type="entry name" value="ANAPC3"/>
    <property type="match status" value="1"/>
</dbReference>
<keyword evidence="10" id="KW-0256">Endoplasmic reticulum</keyword>
<dbReference type="InterPro" id="IPR019734">
    <property type="entry name" value="TPR_rpt"/>
</dbReference>
<dbReference type="PROSITE" id="PS50005">
    <property type="entry name" value="TPR"/>
    <property type="match status" value="4"/>
</dbReference>
<dbReference type="Pfam" id="PF08409">
    <property type="entry name" value="TMTC_DUF1736"/>
    <property type="match status" value="1"/>
</dbReference>
<dbReference type="InterPro" id="IPR013618">
    <property type="entry name" value="TMTC_DUF1736"/>
</dbReference>
<evidence type="ECO:0000256" key="14">
    <source>
        <dbReference type="SAM" id="Phobius"/>
    </source>
</evidence>
<evidence type="ECO:0000256" key="5">
    <source>
        <dbReference type="ARBA" id="ARBA00012839"/>
    </source>
</evidence>
<dbReference type="SUPFAM" id="SSF81901">
    <property type="entry name" value="HCP-like"/>
    <property type="match status" value="1"/>
</dbReference>
<evidence type="ECO:0000313" key="16">
    <source>
        <dbReference type="EMBL" id="PIK44540.1"/>
    </source>
</evidence>
<evidence type="ECO:0000256" key="11">
    <source>
        <dbReference type="ARBA" id="ARBA00022989"/>
    </source>
</evidence>
<dbReference type="Pfam" id="PF14559">
    <property type="entry name" value="TPR_19"/>
    <property type="match status" value="1"/>
</dbReference>
<feature type="repeat" description="TPR" evidence="13">
    <location>
        <begin position="536"/>
        <end position="569"/>
    </location>
</feature>
<dbReference type="SUPFAM" id="SSF48452">
    <property type="entry name" value="TPR-like"/>
    <property type="match status" value="1"/>
</dbReference>
<evidence type="ECO:0000256" key="4">
    <source>
        <dbReference type="ARBA" id="ARBA00007882"/>
    </source>
</evidence>
<dbReference type="Gene3D" id="1.25.40.10">
    <property type="entry name" value="Tetratricopeptide repeat domain"/>
    <property type="match status" value="2"/>
</dbReference>
<dbReference type="OrthoDB" id="66906at2759"/>
<evidence type="ECO:0000256" key="2">
    <source>
        <dbReference type="ARBA" id="ARBA00004240"/>
    </source>
</evidence>
<dbReference type="UniPathway" id="UPA00378"/>
<feature type="repeat" description="TPR" evidence="13">
    <location>
        <begin position="570"/>
        <end position="603"/>
    </location>
</feature>
<evidence type="ECO:0000256" key="12">
    <source>
        <dbReference type="ARBA" id="ARBA00023136"/>
    </source>
</evidence>
<evidence type="ECO:0000256" key="1">
    <source>
        <dbReference type="ARBA" id="ARBA00004141"/>
    </source>
</evidence>
<accession>A0A2G8K987</accession>
<dbReference type="InterPro" id="IPR011990">
    <property type="entry name" value="TPR-like_helical_dom_sf"/>
</dbReference>
<evidence type="ECO:0000259" key="15">
    <source>
        <dbReference type="Pfam" id="PF08409"/>
    </source>
</evidence>
<dbReference type="Proteomes" id="UP000230750">
    <property type="component" value="Unassembled WGS sequence"/>
</dbReference>
<keyword evidence="11 14" id="KW-1133">Transmembrane helix</keyword>